<evidence type="ECO:0000259" key="1">
    <source>
        <dbReference type="Pfam" id="PF00534"/>
    </source>
</evidence>
<dbReference type="AlphaFoldDB" id="A0A101FRR8"/>
<name>A0A101FRR8_9EURY</name>
<reference evidence="3 4" key="1">
    <citation type="journal article" date="2015" name="MBio">
        <title>Genome-Resolved Metagenomic Analysis Reveals Roles for Candidate Phyla and Other Microbial Community Members in Biogeochemical Transformations in Oil Reservoirs.</title>
        <authorList>
            <person name="Hu P."/>
            <person name="Tom L."/>
            <person name="Singh A."/>
            <person name="Thomas B.C."/>
            <person name="Baker B.J."/>
            <person name="Piceno Y.M."/>
            <person name="Andersen G.L."/>
            <person name="Banfield J.F."/>
        </authorList>
    </citation>
    <scope>NUCLEOTIDE SEQUENCE [LARGE SCALE GENOMIC DNA]</scope>
    <source>
        <strain evidence="3">57_489</strain>
    </source>
</reference>
<dbReference type="InterPro" id="IPR050194">
    <property type="entry name" value="Glycosyltransferase_grp1"/>
</dbReference>
<dbReference type="GO" id="GO:0016757">
    <property type="term" value="F:glycosyltransferase activity"/>
    <property type="evidence" value="ECO:0007669"/>
    <property type="project" value="InterPro"/>
</dbReference>
<protein>
    <submittedName>
        <fullName evidence="3">Glycosyl transferase group 1</fullName>
    </submittedName>
</protein>
<sequence>MKILQTPVRFRPFIGGVENYVYNLSRGLVRLGHEVTVLCANEPKSEKEELMDGIRVKRLPYIGKIANTNITPSLPIEILREDFDLIHAHLPTPWSADWSAVFSKMRRRPLILTYHNDIVGAGFANRAAHLYNRTALKNLLNRADRIIITQPKYLRSSPYLKRYEDKIVVIPVGVDVERFRPMHSDKINNSIFFLSVLDEFHRYKGLDQLLRALVPEEMLANYYNRCDIFVLPSVSKAQEGFGMVLLEAMACGKPVVCTDIVGVADEVKTKGAGLIVEPSNAEELAEAISHILQDRSLAHKMGEVGRRLVEERYGWEKVAKRVEEVYEGLI</sequence>
<dbReference type="InterPro" id="IPR001296">
    <property type="entry name" value="Glyco_trans_1"/>
</dbReference>
<dbReference type="Gene3D" id="3.40.50.2000">
    <property type="entry name" value="Glycogen Phosphorylase B"/>
    <property type="match status" value="2"/>
</dbReference>
<feature type="domain" description="Glycosyl transferase family 1" evidence="1">
    <location>
        <begin position="215"/>
        <end position="307"/>
    </location>
</feature>
<dbReference type="Pfam" id="PF13439">
    <property type="entry name" value="Glyco_transf_4"/>
    <property type="match status" value="1"/>
</dbReference>
<comment type="caution">
    <text evidence="3">The sequence shown here is derived from an EMBL/GenBank/DDBJ whole genome shotgun (WGS) entry which is preliminary data.</text>
</comment>
<dbReference type="InterPro" id="IPR028098">
    <property type="entry name" value="Glyco_trans_4-like_N"/>
</dbReference>
<dbReference type="Pfam" id="PF00534">
    <property type="entry name" value="Glycos_transf_1"/>
    <property type="match status" value="1"/>
</dbReference>
<proteinExistence type="predicted"/>
<dbReference type="SUPFAM" id="SSF53756">
    <property type="entry name" value="UDP-Glycosyltransferase/glycogen phosphorylase"/>
    <property type="match status" value="1"/>
</dbReference>
<evidence type="ECO:0000313" key="4">
    <source>
        <dbReference type="Proteomes" id="UP000057043"/>
    </source>
</evidence>
<keyword evidence="3" id="KW-0808">Transferase</keyword>
<dbReference type="PATRIC" id="fig|301375.7.peg.1834"/>
<evidence type="ECO:0000259" key="2">
    <source>
        <dbReference type="Pfam" id="PF13439"/>
    </source>
</evidence>
<dbReference type="EMBL" id="LGFT01000096">
    <property type="protein sequence ID" value="KUK43261.1"/>
    <property type="molecule type" value="Genomic_DNA"/>
</dbReference>
<dbReference type="PANTHER" id="PTHR45947:SF3">
    <property type="entry name" value="SULFOQUINOVOSYL TRANSFERASE SQD2"/>
    <property type="match status" value="1"/>
</dbReference>
<dbReference type="PANTHER" id="PTHR45947">
    <property type="entry name" value="SULFOQUINOVOSYL TRANSFERASE SQD2"/>
    <property type="match status" value="1"/>
</dbReference>
<dbReference type="Proteomes" id="UP000057043">
    <property type="component" value="Unassembled WGS sequence"/>
</dbReference>
<accession>A0A101FRR8</accession>
<organism evidence="3 4">
    <name type="scientific">Methanothrix harundinacea</name>
    <dbReference type="NCBI Taxonomy" id="301375"/>
    <lineage>
        <taxon>Archaea</taxon>
        <taxon>Methanobacteriati</taxon>
        <taxon>Methanobacteriota</taxon>
        <taxon>Stenosarchaea group</taxon>
        <taxon>Methanomicrobia</taxon>
        <taxon>Methanotrichales</taxon>
        <taxon>Methanotrichaceae</taxon>
        <taxon>Methanothrix</taxon>
    </lineage>
</organism>
<evidence type="ECO:0000313" key="3">
    <source>
        <dbReference type="EMBL" id="KUK43261.1"/>
    </source>
</evidence>
<feature type="domain" description="Glycosyltransferase subfamily 4-like N-terminal" evidence="2">
    <location>
        <begin position="14"/>
        <end position="178"/>
    </location>
</feature>
<gene>
    <name evidence="3" type="ORF">XD72_2362</name>
</gene>